<dbReference type="GO" id="GO:0110051">
    <property type="term" value="P:metabolite repair"/>
    <property type="evidence" value="ECO:0007669"/>
    <property type="project" value="TreeGrafter"/>
</dbReference>
<dbReference type="GO" id="GO:0046496">
    <property type="term" value="P:nicotinamide nucleotide metabolic process"/>
    <property type="evidence" value="ECO:0007669"/>
    <property type="project" value="UniProtKB-UniRule"/>
</dbReference>
<dbReference type="InterPro" id="IPR029056">
    <property type="entry name" value="Ribokinase-like"/>
</dbReference>
<evidence type="ECO:0000256" key="5">
    <source>
        <dbReference type="ARBA" id="ARBA00022723"/>
    </source>
</evidence>
<evidence type="ECO:0000256" key="17">
    <source>
        <dbReference type="HAMAP-Rule" id="MF_01965"/>
    </source>
</evidence>
<evidence type="ECO:0000313" key="22">
    <source>
        <dbReference type="Proteomes" id="UP000318336"/>
    </source>
</evidence>
<proteinExistence type="inferred from homology"/>
<evidence type="ECO:0000256" key="8">
    <source>
        <dbReference type="ARBA" id="ARBA00022857"/>
    </source>
</evidence>
<keyword evidence="22" id="KW-1185">Reference proteome</keyword>
<keyword evidence="11 18" id="KW-0413">Isomerase</keyword>
<evidence type="ECO:0000259" key="20">
    <source>
        <dbReference type="PROSITE" id="PS51385"/>
    </source>
</evidence>
<evidence type="ECO:0000256" key="6">
    <source>
        <dbReference type="ARBA" id="ARBA00022741"/>
    </source>
</evidence>
<keyword evidence="21" id="KW-0418">Kinase</keyword>
<comment type="subunit">
    <text evidence="17">Homotetramer.</text>
</comment>
<comment type="function">
    <text evidence="17">Catalyzes the dehydration of the S-form of NAD(P)HX at the expense of ADP, which is converted to AMP. Together with NAD(P)HX epimerase, which catalyzes the epimerization of the S- and R-forms, the enzyme allows the repair of both epimers of NAD(P)HX, a damaged form of NAD(P)H that is a result of enzymatic or heat-dependent hydration.</text>
</comment>
<dbReference type="Gene3D" id="3.40.50.10260">
    <property type="entry name" value="YjeF N-terminal domain"/>
    <property type="match status" value="1"/>
</dbReference>
<dbReference type="Pfam" id="PF01256">
    <property type="entry name" value="Carb_kinase"/>
    <property type="match status" value="1"/>
</dbReference>
<comment type="catalytic activity">
    <reaction evidence="15 17 18">
        <text>(6S)-NADHX + ADP = AMP + phosphate + NADH + H(+)</text>
        <dbReference type="Rhea" id="RHEA:32223"/>
        <dbReference type="ChEBI" id="CHEBI:15378"/>
        <dbReference type="ChEBI" id="CHEBI:43474"/>
        <dbReference type="ChEBI" id="CHEBI:57945"/>
        <dbReference type="ChEBI" id="CHEBI:64074"/>
        <dbReference type="ChEBI" id="CHEBI:456215"/>
        <dbReference type="ChEBI" id="CHEBI:456216"/>
        <dbReference type="EC" id="4.2.1.136"/>
    </reaction>
</comment>
<evidence type="ECO:0000256" key="14">
    <source>
        <dbReference type="ARBA" id="ARBA00025153"/>
    </source>
</evidence>
<evidence type="ECO:0000256" key="9">
    <source>
        <dbReference type="ARBA" id="ARBA00022958"/>
    </source>
</evidence>
<evidence type="ECO:0000256" key="3">
    <source>
        <dbReference type="ARBA" id="ARBA00006001"/>
    </source>
</evidence>
<dbReference type="OrthoDB" id="9806925at2"/>
<evidence type="ECO:0000256" key="10">
    <source>
        <dbReference type="ARBA" id="ARBA00023027"/>
    </source>
</evidence>
<dbReference type="Gene3D" id="3.40.1190.20">
    <property type="match status" value="1"/>
</dbReference>
<feature type="domain" description="YjeF C-terminal" evidence="19">
    <location>
        <begin position="217"/>
        <end position="493"/>
    </location>
</feature>
<evidence type="ECO:0000256" key="7">
    <source>
        <dbReference type="ARBA" id="ARBA00022840"/>
    </source>
</evidence>
<dbReference type="PROSITE" id="PS51385">
    <property type="entry name" value="YJEF_N"/>
    <property type="match status" value="1"/>
</dbReference>
<keyword evidence="10 17" id="KW-0520">NAD</keyword>
<evidence type="ECO:0000256" key="15">
    <source>
        <dbReference type="ARBA" id="ARBA00048238"/>
    </source>
</evidence>
<dbReference type="EC" id="4.2.1.136" evidence="17"/>
<dbReference type="HAMAP" id="MF_01965">
    <property type="entry name" value="NADHX_dehydratase"/>
    <property type="match status" value="1"/>
</dbReference>
<comment type="cofactor">
    <cofactor evidence="18">
        <name>K(+)</name>
        <dbReference type="ChEBI" id="CHEBI:29103"/>
    </cofactor>
    <text evidence="18">Binds 1 potassium ion per subunit.</text>
</comment>
<feature type="binding site" evidence="17">
    <location>
        <position position="352"/>
    </location>
    <ligand>
        <name>(6S)-NADPHX</name>
        <dbReference type="ChEBI" id="CHEBI:64076"/>
    </ligand>
</feature>
<gene>
    <name evidence="17" type="primary">nnrD</name>
    <name evidence="21" type="ORF">FB554_2341</name>
</gene>
<dbReference type="InterPro" id="IPR030677">
    <property type="entry name" value="Nnr"/>
</dbReference>
<organism evidence="21 22">
    <name type="scientific">Barrientosiimonas humi</name>
    <dbReference type="NCBI Taxonomy" id="999931"/>
    <lineage>
        <taxon>Bacteria</taxon>
        <taxon>Bacillati</taxon>
        <taxon>Actinomycetota</taxon>
        <taxon>Actinomycetes</taxon>
        <taxon>Micrococcales</taxon>
        <taxon>Dermacoccaceae</taxon>
        <taxon>Barrientosiimonas</taxon>
    </lineage>
</organism>
<dbReference type="Pfam" id="PF03853">
    <property type="entry name" value="YjeF_N"/>
    <property type="match status" value="1"/>
</dbReference>
<evidence type="ECO:0000256" key="12">
    <source>
        <dbReference type="ARBA" id="ARBA00023239"/>
    </source>
</evidence>
<feature type="binding site" evidence="17">
    <location>
        <position position="302"/>
    </location>
    <ligand>
        <name>(6S)-NADPHX</name>
        <dbReference type="ChEBI" id="CHEBI:64076"/>
    </ligand>
</feature>
<feature type="binding site" evidence="17">
    <location>
        <position position="252"/>
    </location>
    <ligand>
        <name>(6S)-NADPHX</name>
        <dbReference type="ChEBI" id="CHEBI:64076"/>
    </ligand>
</feature>
<comment type="similarity">
    <text evidence="4 18">In the C-terminal section; belongs to the NnrD/CARKD family.</text>
</comment>
<comment type="catalytic activity">
    <reaction evidence="1 18">
        <text>(6R)-NADHX = (6S)-NADHX</text>
        <dbReference type="Rhea" id="RHEA:32215"/>
        <dbReference type="ChEBI" id="CHEBI:64074"/>
        <dbReference type="ChEBI" id="CHEBI:64075"/>
        <dbReference type="EC" id="5.1.99.6"/>
    </reaction>
</comment>
<dbReference type="GO" id="GO:0052855">
    <property type="term" value="F:ADP-dependent NAD(P)H-hydrate dehydratase activity"/>
    <property type="evidence" value="ECO:0007669"/>
    <property type="project" value="UniProtKB-UniRule"/>
</dbReference>
<keyword evidence="8 17" id="KW-0521">NADP</keyword>
<comment type="similarity">
    <text evidence="17">Belongs to the NnrD/CARKD family.</text>
</comment>
<dbReference type="CDD" id="cd01171">
    <property type="entry name" value="YXKO-related"/>
    <property type="match status" value="1"/>
</dbReference>
<reference evidence="21 22" key="1">
    <citation type="submission" date="2019-06" db="EMBL/GenBank/DDBJ databases">
        <title>Sequencing the genomes of 1000 actinobacteria strains.</title>
        <authorList>
            <person name="Klenk H.-P."/>
        </authorList>
    </citation>
    <scope>NUCLEOTIDE SEQUENCE [LARGE SCALE GENOMIC DNA]</scope>
    <source>
        <strain evidence="21 22">DSM 24617</strain>
    </source>
</reference>
<dbReference type="AlphaFoldDB" id="A0A542XEC1"/>
<keyword evidence="12 17" id="KW-0456">Lyase</keyword>
<dbReference type="GO" id="GO:0016301">
    <property type="term" value="F:kinase activity"/>
    <property type="evidence" value="ECO:0007669"/>
    <property type="project" value="UniProtKB-KW"/>
</dbReference>
<dbReference type="PANTHER" id="PTHR12592">
    <property type="entry name" value="ATP-DEPENDENT (S)-NAD(P)H-HYDRATE DEHYDRATASE FAMILY MEMBER"/>
    <property type="match status" value="1"/>
</dbReference>
<dbReference type="InterPro" id="IPR000631">
    <property type="entry name" value="CARKD"/>
</dbReference>
<comment type="catalytic activity">
    <reaction evidence="2 18">
        <text>(6R)-NADPHX = (6S)-NADPHX</text>
        <dbReference type="Rhea" id="RHEA:32227"/>
        <dbReference type="ChEBI" id="CHEBI:64076"/>
        <dbReference type="ChEBI" id="CHEBI:64077"/>
        <dbReference type="EC" id="5.1.99.6"/>
    </reaction>
</comment>
<comment type="caution">
    <text evidence="21">The sequence shown here is derived from an EMBL/GenBank/DDBJ whole genome shotgun (WGS) entry which is preliminary data.</text>
</comment>
<evidence type="ECO:0000256" key="1">
    <source>
        <dbReference type="ARBA" id="ARBA00000013"/>
    </source>
</evidence>
<keyword evidence="5 18" id="KW-0479">Metal-binding</keyword>
<comment type="similarity">
    <text evidence="3 18">In the N-terminal section; belongs to the NnrE/AIBP family.</text>
</comment>
<evidence type="ECO:0000259" key="19">
    <source>
        <dbReference type="PROSITE" id="PS51383"/>
    </source>
</evidence>
<dbReference type="GO" id="GO:0052856">
    <property type="term" value="F:NAD(P)HX epimerase activity"/>
    <property type="evidence" value="ECO:0007669"/>
    <property type="project" value="UniProtKB-EC"/>
</dbReference>
<comment type="cofactor">
    <cofactor evidence="17">
        <name>Mg(2+)</name>
        <dbReference type="ChEBI" id="CHEBI:18420"/>
    </cofactor>
</comment>
<name>A0A542XEC1_9MICO</name>
<feature type="domain" description="YjeF N-terminal" evidence="20">
    <location>
        <begin position="10"/>
        <end position="211"/>
    </location>
</feature>
<dbReference type="PIRSF" id="PIRSF017184">
    <property type="entry name" value="Nnr"/>
    <property type="match status" value="1"/>
</dbReference>
<comment type="function">
    <text evidence="14 18">Bifunctional enzyme that catalyzes the epimerization of the S- and R-forms of NAD(P)HX and the dehydration of the S-form of NAD(P)HX at the expense of ADP, which is converted to AMP. This allows the repair of both epimers of NAD(P)HX, a damaged form of NAD(P)H that is a result of enzymatic or heat-dependent hydration.</text>
</comment>
<comment type="catalytic activity">
    <reaction evidence="16 17 18">
        <text>(6S)-NADPHX + ADP = AMP + phosphate + NADPH + H(+)</text>
        <dbReference type="Rhea" id="RHEA:32235"/>
        <dbReference type="ChEBI" id="CHEBI:15378"/>
        <dbReference type="ChEBI" id="CHEBI:43474"/>
        <dbReference type="ChEBI" id="CHEBI:57783"/>
        <dbReference type="ChEBI" id="CHEBI:64076"/>
        <dbReference type="ChEBI" id="CHEBI:456215"/>
        <dbReference type="ChEBI" id="CHEBI:456216"/>
        <dbReference type="EC" id="4.2.1.136"/>
    </reaction>
</comment>
<keyword evidence="21" id="KW-0808">Transferase</keyword>
<feature type="binding site" evidence="17">
    <location>
        <position position="436"/>
    </location>
    <ligand>
        <name>AMP</name>
        <dbReference type="ChEBI" id="CHEBI:456215"/>
    </ligand>
</feature>
<dbReference type="InterPro" id="IPR036652">
    <property type="entry name" value="YjeF_N_dom_sf"/>
</dbReference>
<evidence type="ECO:0000256" key="11">
    <source>
        <dbReference type="ARBA" id="ARBA00023235"/>
    </source>
</evidence>
<evidence type="ECO:0000256" key="4">
    <source>
        <dbReference type="ARBA" id="ARBA00009524"/>
    </source>
</evidence>
<evidence type="ECO:0000313" key="21">
    <source>
        <dbReference type="EMBL" id="TQL34181.1"/>
    </source>
</evidence>
<dbReference type="GO" id="GO:0046872">
    <property type="term" value="F:metal ion binding"/>
    <property type="evidence" value="ECO:0007669"/>
    <property type="project" value="UniProtKB-UniRule"/>
</dbReference>
<dbReference type="EMBL" id="VFOK01000001">
    <property type="protein sequence ID" value="TQL34181.1"/>
    <property type="molecule type" value="Genomic_DNA"/>
</dbReference>
<evidence type="ECO:0000256" key="18">
    <source>
        <dbReference type="PIRNR" id="PIRNR017184"/>
    </source>
</evidence>
<evidence type="ECO:0000256" key="2">
    <source>
        <dbReference type="ARBA" id="ARBA00000909"/>
    </source>
</evidence>
<dbReference type="SUPFAM" id="SSF53613">
    <property type="entry name" value="Ribokinase-like"/>
    <property type="match status" value="1"/>
</dbReference>
<dbReference type="Proteomes" id="UP000318336">
    <property type="component" value="Unassembled WGS sequence"/>
</dbReference>
<keyword evidence="6 17" id="KW-0547">Nucleotide-binding</keyword>
<dbReference type="RefSeq" id="WP_142006262.1">
    <property type="nucleotide sequence ID" value="NZ_CAJTBP010000001.1"/>
</dbReference>
<sequence>MIRAFSVDSVRRAESAAMADLPDGELMQRAATGLAEVVAARFEQRDGDRVVALVGSGDNGGDAAYAAARLAADGHNVAVVLLSDRAHEDGVEAARGAGCVVLAAESDPDEVTAALGEADVVVDGVTGIGGSAGLRESAVRLRDAVPETAYVVSVDLPSGSDPAGIEPGETFFADETVTFSLAKPVHLLPAGEAATGLLTVVEIGVEEPERAAVERLTRADIAEMWPVPGPFDDKYTRGVLGVVAGGERYPGAAVLATTAAATAGVGMVRYVGPPTPTGLVHAAVPEAVPGKGRVQAWLVGPGLDSGDRTSPGRAQLRAAEDALGEDVPCVVDAGALDLLSKPRSAPTLLTPHVGELARLAKRLRPRGLPRAGRSEASWVQMTRERPVLVARAVADRLDATVLVKGAVTVVVPPTSTGLPVRSQSDGPAWLATAGAGDVLAGLAGALAASGCSMLDTGSMAAAVHGMAADRANPGGPVRALDVALALGRTVAGVLTEPA</sequence>
<feature type="binding site" evidence="17">
    <location>
        <begin position="404"/>
        <end position="408"/>
    </location>
    <ligand>
        <name>AMP</name>
        <dbReference type="ChEBI" id="CHEBI:456215"/>
    </ligand>
</feature>
<evidence type="ECO:0000256" key="13">
    <source>
        <dbReference type="ARBA" id="ARBA00023268"/>
    </source>
</evidence>
<dbReference type="PROSITE" id="PS51383">
    <property type="entry name" value="YJEF_C_3"/>
    <property type="match status" value="1"/>
</dbReference>
<keyword evidence="9 18" id="KW-0630">Potassium</keyword>
<protein>
    <recommendedName>
        <fullName evidence="17">ADP-dependent (S)-NAD(P)H-hydrate dehydratase</fullName>
        <ecNumber evidence="17">4.2.1.136</ecNumber>
    </recommendedName>
    <alternativeName>
        <fullName evidence="17">ADP-dependent NAD(P)HX dehydratase</fullName>
    </alternativeName>
</protein>
<keyword evidence="7 17" id="KW-0067">ATP-binding</keyword>
<dbReference type="InterPro" id="IPR004443">
    <property type="entry name" value="YjeF_N_dom"/>
</dbReference>
<keyword evidence="13" id="KW-0511">Multifunctional enzyme</keyword>
<feature type="binding site" evidence="17">
    <location>
        <position position="437"/>
    </location>
    <ligand>
        <name>(6S)-NADPHX</name>
        <dbReference type="ChEBI" id="CHEBI:64076"/>
    </ligand>
</feature>
<dbReference type="PANTHER" id="PTHR12592:SF0">
    <property type="entry name" value="ATP-DEPENDENT (S)-NAD(P)H-HYDRATE DEHYDRATASE"/>
    <property type="match status" value="1"/>
</dbReference>
<dbReference type="SUPFAM" id="SSF64153">
    <property type="entry name" value="YjeF N-terminal domain-like"/>
    <property type="match status" value="1"/>
</dbReference>
<dbReference type="GO" id="GO:0005524">
    <property type="term" value="F:ATP binding"/>
    <property type="evidence" value="ECO:0007669"/>
    <property type="project" value="UniProtKB-UniRule"/>
</dbReference>
<accession>A0A542XEC1</accession>
<evidence type="ECO:0000256" key="16">
    <source>
        <dbReference type="ARBA" id="ARBA00049209"/>
    </source>
</evidence>